<organism evidence="1 2">
    <name type="scientific">Bacillus phage PBC2</name>
    <dbReference type="NCBI Taxonomy" id="1675029"/>
    <lineage>
        <taxon>Viruses</taxon>
        <taxon>Duplodnaviria</taxon>
        <taxon>Heunggongvirae</taxon>
        <taxon>Uroviricota</taxon>
        <taxon>Caudoviricetes</taxon>
        <taxon>Andregratiavirinae</taxon>
        <taxon>Haetaevirus</taxon>
        <taxon>Haetaevirus PBC2</taxon>
    </lineage>
</organism>
<gene>
    <name evidence="1" type="ORF">PBC2_177</name>
</gene>
<dbReference type="EMBL" id="KT070867">
    <property type="protein sequence ID" value="AKQ08492.1"/>
    <property type="molecule type" value="Genomic_DNA"/>
</dbReference>
<reference evidence="1 2" key="1">
    <citation type="submission" date="2015-06" db="EMBL/GenBank/DDBJ databases">
        <title>Complete genome sequence of Bacillus cereus phage PBC2.</title>
        <authorList>
            <person name="Kong M."/>
            <person name="Ryu S."/>
        </authorList>
    </citation>
    <scope>NUCLEOTIDE SEQUENCE [LARGE SCALE GENOMIC DNA]</scope>
</reference>
<sequence>MQEEKRILGAYADGSQIKYIAKCFDLTEDGVLEVLHNFKEKSRHKKSFTDEFKAIVAQRDLKFSRRQISQELGINVATVKKACEQFGNSIKAKASSDNLYTLVEGVHDLKSCPSCKSDKVNRIESIAEGLNANTSGIYCKNCGDEHFILGEDSVYKVNFEYLEE</sequence>
<accession>A0A218KC74</accession>
<keyword evidence="2" id="KW-1185">Reference proteome</keyword>
<name>A0A218KC74_9CAUD</name>
<evidence type="ECO:0000313" key="2">
    <source>
        <dbReference type="Proteomes" id="UP000223102"/>
    </source>
</evidence>
<proteinExistence type="predicted"/>
<protein>
    <submittedName>
        <fullName evidence="1">Uncharacterized protein</fullName>
    </submittedName>
</protein>
<evidence type="ECO:0000313" key="1">
    <source>
        <dbReference type="EMBL" id="AKQ08492.1"/>
    </source>
</evidence>
<dbReference type="Proteomes" id="UP000223102">
    <property type="component" value="Segment"/>
</dbReference>